<protein>
    <submittedName>
        <fullName evidence="1">Uncharacterized protein</fullName>
    </submittedName>
</protein>
<keyword evidence="2" id="KW-1185">Reference proteome</keyword>
<evidence type="ECO:0000313" key="1">
    <source>
        <dbReference type="EMBL" id="KAJ7029227.1"/>
    </source>
</evidence>
<proteinExistence type="predicted"/>
<sequence>MLPRAPPQLLRCTERLALRLQPTTPGPFLLRQQSYGRVERLLDEWCAGIVGLEFGVVIQQCPPPHSSSASGIRPSVRPRSKMRSLYAVGKETELTNNMNVSSGQPTSKYPLHDLDFLLPNRRVNGMLEACLQHQNINSPLLLVPLLVIGVPPLVVGKALVNLSSRPFERRESRVHDLQVLVQPYNLICQIVIYRGGFLGQDQECFR</sequence>
<gene>
    <name evidence="1" type="ORF">C8F04DRAFT_1116992</name>
</gene>
<accession>A0AAD6WXS0</accession>
<name>A0AAD6WXS0_9AGAR</name>
<evidence type="ECO:0000313" key="2">
    <source>
        <dbReference type="Proteomes" id="UP001218188"/>
    </source>
</evidence>
<dbReference type="Proteomes" id="UP001218188">
    <property type="component" value="Unassembled WGS sequence"/>
</dbReference>
<organism evidence="1 2">
    <name type="scientific">Mycena alexandri</name>
    <dbReference type="NCBI Taxonomy" id="1745969"/>
    <lineage>
        <taxon>Eukaryota</taxon>
        <taxon>Fungi</taxon>
        <taxon>Dikarya</taxon>
        <taxon>Basidiomycota</taxon>
        <taxon>Agaricomycotina</taxon>
        <taxon>Agaricomycetes</taxon>
        <taxon>Agaricomycetidae</taxon>
        <taxon>Agaricales</taxon>
        <taxon>Marasmiineae</taxon>
        <taxon>Mycenaceae</taxon>
        <taxon>Mycena</taxon>
    </lineage>
</organism>
<comment type="caution">
    <text evidence="1">The sequence shown here is derived from an EMBL/GenBank/DDBJ whole genome shotgun (WGS) entry which is preliminary data.</text>
</comment>
<dbReference type="EMBL" id="JARJCM010000103">
    <property type="protein sequence ID" value="KAJ7029227.1"/>
    <property type="molecule type" value="Genomic_DNA"/>
</dbReference>
<reference evidence="1" key="1">
    <citation type="submission" date="2023-03" db="EMBL/GenBank/DDBJ databases">
        <title>Massive genome expansion in bonnet fungi (Mycena s.s.) driven by repeated elements and novel gene families across ecological guilds.</title>
        <authorList>
            <consortium name="Lawrence Berkeley National Laboratory"/>
            <person name="Harder C.B."/>
            <person name="Miyauchi S."/>
            <person name="Viragh M."/>
            <person name="Kuo A."/>
            <person name="Thoen E."/>
            <person name="Andreopoulos B."/>
            <person name="Lu D."/>
            <person name="Skrede I."/>
            <person name="Drula E."/>
            <person name="Henrissat B."/>
            <person name="Morin E."/>
            <person name="Kohler A."/>
            <person name="Barry K."/>
            <person name="LaButti K."/>
            <person name="Morin E."/>
            <person name="Salamov A."/>
            <person name="Lipzen A."/>
            <person name="Mereny Z."/>
            <person name="Hegedus B."/>
            <person name="Baldrian P."/>
            <person name="Stursova M."/>
            <person name="Weitz H."/>
            <person name="Taylor A."/>
            <person name="Grigoriev I.V."/>
            <person name="Nagy L.G."/>
            <person name="Martin F."/>
            <person name="Kauserud H."/>
        </authorList>
    </citation>
    <scope>NUCLEOTIDE SEQUENCE</scope>
    <source>
        <strain evidence="1">CBHHK200</strain>
    </source>
</reference>
<dbReference type="AlphaFoldDB" id="A0AAD6WXS0"/>